<organism evidence="1 2">
    <name type="scientific">Paracoccus fistulariae</name>
    <dbReference type="NCBI Taxonomy" id="658446"/>
    <lineage>
        <taxon>Bacteria</taxon>
        <taxon>Pseudomonadati</taxon>
        <taxon>Pseudomonadota</taxon>
        <taxon>Alphaproteobacteria</taxon>
        <taxon>Rhodobacterales</taxon>
        <taxon>Paracoccaceae</taxon>
        <taxon>Paracoccus</taxon>
    </lineage>
</organism>
<dbReference type="RefSeq" id="WP_271884358.1">
    <property type="nucleotide sequence ID" value="NZ_CP067136.1"/>
</dbReference>
<reference evidence="1 2" key="1">
    <citation type="submission" date="2021-01" db="EMBL/GenBank/DDBJ databases">
        <title>Biogeographic distribution of Paracoccus.</title>
        <authorList>
            <person name="Hollensteiner J."/>
            <person name="Leineberger J."/>
            <person name="Brinkhoff T."/>
            <person name="Daniel R."/>
        </authorList>
    </citation>
    <scope>NUCLEOTIDE SEQUENCE [LARGE SCALE GENOMIC DNA]</scope>
    <source>
        <strain evidence="1 2">KCTC 22803</strain>
    </source>
</reference>
<keyword evidence="2" id="KW-1185">Reference proteome</keyword>
<protein>
    <submittedName>
        <fullName evidence="1">Uncharacterized protein</fullName>
    </submittedName>
</protein>
<proteinExistence type="predicted"/>
<dbReference type="EMBL" id="CP067136">
    <property type="protein sequence ID" value="WCR07372.1"/>
    <property type="molecule type" value="Genomic_DNA"/>
</dbReference>
<sequence>MLQRGEGPLSQLLDDLGSGRILRFDLIKDAQMVLNLPTQSAIARDL</sequence>
<evidence type="ECO:0000313" key="2">
    <source>
        <dbReference type="Proteomes" id="UP001219349"/>
    </source>
</evidence>
<gene>
    <name evidence="1" type="ORF">JHX87_00505</name>
</gene>
<name>A0ABY7SMX7_9RHOB</name>
<evidence type="ECO:0000313" key="1">
    <source>
        <dbReference type="EMBL" id="WCR07372.1"/>
    </source>
</evidence>
<accession>A0ABY7SMX7</accession>
<dbReference type="Proteomes" id="UP001219349">
    <property type="component" value="Chromosome"/>
</dbReference>